<dbReference type="GO" id="GO:0008234">
    <property type="term" value="F:cysteine-type peptidase activity"/>
    <property type="evidence" value="ECO:0007669"/>
    <property type="project" value="UniProtKB-KW"/>
</dbReference>
<organism evidence="5 6">
    <name type="scientific">Bradyrhizobium barranii subsp. barranii</name>
    <dbReference type="NCBI Taxonomy" id="2823807"/>
    <lineage>
        <taxon>Bacteria</taxon>
        <taxon>Pseudomonadati</taxon>
        <taxon>Pseudomonadota</taxon>
        <taxon>Alphaproteobacteria</taxon>
        <taxon>Hyphomicrobiales</taxon>
        <taxon>Nitrobacteraceae</taxon>
        <taxon>Bradyrhizobium</taxon>
        <taxon>Bradyrhizobium barranii</taxon>
    </lineage>
</organism>
<dbReference type="Gene3D" id="3.40.395.10">
    <property type="entry name" value="Adenoviral Proteinase, Chain A"/>
    <property type="match status" value="1"/>
</dbReference>
<name>A0A9X9YG66_9BRAD</name>
<gene>
    <name evidence="5" type="ORF">G6321_00002885</name>
</gene>
<dbReference type="EMBL" id="CP088279">
    <property type="protein sequence ID" value="UGX89921.1"/>
    <property type="molecule type" value="Genomic_DNA"/>
</dbReference>
<keyword evidence="3" id="KW-0788">Thiol protease</keyword>
<evidence type="ECO:0000256" key="2">
    <source>
        <dbReference type="ARBA" id="ARBA00022801"/>
    </source>
</evidence>
<dbReference type="PANTHER" id="PTHR46468:SF1">
    <property type="entry name" value="SENTRIN-SPECIFIC PROTEASE 8"/>
    <property type="match status" value="1"/>
</dbReference>
<feature type="domain" description="Ubiquitin-like protease family profile" evidence="4">
    <location>
        <begin position="2"/>
        <end position="41"/>
    </location>
</feature>
<dbReference type="Proteomes" id="UP000564836">
    <property type="component" value="Plasmid pBb323S2c"/>
</dbReference>
<dbReference type="InterPro" id="IPR038765">
    <property type="entry name" value="Papain-like_cys_pep_sf"/>
</dbReference>
<reference evidence="5 6" key="1">
    <citation type="journal article" date="2017" name="Syst. Appl. Microbiol.">
        <title>Soybeans inoculated with root zone soils of Canadian native legumes harbour diverse and novel Bradyrhizobium spp. that possess agricultural potential.</title>
        <authorList>
            <person name="Bromfield E.S.P."/>
            <person name="Cloutier S."/>
            <person name="Tambong J.T."/>
            <person name="Tran Thi T.V."/>
        </authorList>
    </citation>
    <scope>NUCLEOTIDE SEQUENCE [LARGE SCALE GENOMIC DNA]</scope>
    <source>
        <strain evidence="5 6">323S2</strain>
    </source>
</reference>
<keyword evidence="5" id="KW-0614">Plasmid</keyword>
<geneLocation type="plasmid" evidence="5 6">
    <name>pBb323S2c</name>
</geneLocation>
<dbReference type="AlphaFoldDB" id="A0A9X9YG66"/>
<keyword evidence="2" id="KW-0378">Hydrolase</keyword>
<evidence type="ECO:0000259" key="4">
    <source>
        <dbReference type="Pfam" id="PF02902"/>
    </source>
</evidence>
<reference evidence="5 6" key="2">
    <citation type="journal article" date="2022" name="Int. J. Syst. Evol. Microbiol.">
        <title>Strains of Bradyrhizobium barranii sp. nov. associated with legumes native to Canada are symbionts of soybeans and belong to different subspecies (subsp. barranii subsp. nov. and subsp. apii subsp. nov.) and symbiovars (sv. glycinearum and sv. septentrionale).</title>
        <authorList>
            <person name="Bromfield E.S.P."/>
            <person name="Cloutier S."/>
            <person name="Wasai-Hara S."/>
            <person name="Minamisawa K."/>
        </authorList>
    </citation>
    <scope>NUCLEOTIDE SEQUENCE [LARGE SCALE GENOMIC DNA]</scope>
    <source>
        <strain evidence="5 6">323S2</strain>
        <plasmid evidence="6">pBb323S2c</plasmid>
    </source>
</reference>
<protein>
    <submittedName>
        <fullName evidence="5">C48 family peptidase</fullName>
    </submittedName>
</protein>
<sequence>MAQQQNTYDCGVFVVDGTRELVRQLSQGREPDLLNLSNVVANRQALQARLRG</sequence>
<evidence type="ECO:0000256" key="3">
    <source>
        <dbReference type="ARBA" id="ARBA00022807"/>
    </source>
</evidence>
<evidence type="ECO:0000256" key="1">
    <source>
        <dbReference type="ARBA" id="ARBA00022670"/>
    </source>
</evidence>
<dbReference type="GO" id="GO:0006508">
    <property type="term" value="P:proteolysis"/>
    <property type="evidence" value="ECO:0007669"/>
    <property type="project" value="UniProtKB-KW"/>
</dbReference>
<dbReference type="GO" id="GO:0000338">
    <property type="term" value="P:protein deneddylation"/>
    <property type="evidence" value="ECO:0007669"/>
    <property type="project" value="TreeGrafter"/>
</dbReference>
<keyword evidence="1" id="KW-0645">Protease</keyword>
<proteinExistence type="predicted"/>
<evidence type="ECO:0000313" key="6">
    <source>
        <dbReference type="Proteomes" id="UP000564836"/>
    </source>
</evidence>
<dbReference type="Pfam" id="PF02902">
    <property type="entry name" value="Peptidase_C48"/>
    <property type="match status" value="1"/>
</dbReference>
<dbReference type="PANTHER" id="PTHR46468">
    <property type="entry name" value="SENTRIN-SPECIFIC PROTEASE 8"/>
    <property type="match status" value="1"/>
</dbReference>
<dbReference type="GO" id="GO:0019784">
    <property type="term" value="F:deNEDDylase activity"/>
    <property type="evidence" value="ECO:0007669"/>
    <property type="project" value="InterPro"/>
</dbReference>
<evidence type="ECO:0000313" key="5">
    <source>
        <dbReference type="EMBL" id="UGX89921.1"/>
    </source>
</evidence>
<dbReference type="InterPro" id="IPR003653">
    <property type="entry name" value="Peptidase_C48_C"/>
</dbReference>
<dbReference type="InterPro" id="IPR044613">
    <property type="entry name" value="Nep1/2-like"/>
</dbReference>
<dbReference type="SUPFAM" id="SSF54001">
    <property type="entry name" value="Cysteine proteinases"/>
    <property type="match status" value="1"/>
</dbReference>
<accession>A0A9X9YG66</accession>